<feature type="compositionally biased region" description="Basic and acidic residues" evidence="2">
    <location>
        <begin position="821"/>
        <end position="844"/>
    </location>
</feature>
<dbReference type="GO" id="GO:0006355">
    <property type="term" value="P:regulation of DNA-templated transcription"/>
    <property type="evidence" value="ECO:0007669"/>
    <property type="project" value="TreeGrafter"/>
</dbReference>
<name>A0A5A9PIT6_9TELE</name>
<keyword evidence="1" id="KW-0863">Zinc-finger</keyword>
<feature type="compositionally biased region" description="Basic and acidic residues" evidence="2">
    <location>
        <begin position="1121"/>
        <end position="1142"/>
    </location>
</feature>
<sequence>MPALIPELSPISLNNLHHYGSLNYLHHQGSVSYQQLIGSWVAGTILETSCPASERPPLKAVKAEFGCAIHFILPYKVNIPKRRQSQLVVLTTFCGNAIRCTLVNCTCECFLPGKIHLRTCDQCKHGWVAHALDKLSTQHLYHPTQVEIVQSNVVFDISSLMLYGTQAVPVRLKILLDRLFSVLKQEEVLHILHGLGWTLRDYVRGYILQDSAGKVLDRWSIMSREEEIITLQQFLRFGETKSIVELMAIQEKEGQAVTVPSSKTDSGIRTFIESNNRARSPGLLTHLENNSPSSIHHFENIPNSLAFLLPFQYINPVSAPMLGLPPNGLTMEQSGLRIREANLPGQSELVETSESEVSLSPFCSGQSPSRGAVGGLPNSIELKTEPSRASSISPTPSTHNSQRSQTPQQQQQVQQQPGTMNNHQIHHHFEKNEQSKTITHSSFSSKMHRIRRMGPNSRKGRVCCNSCGKTFYDKGTLKIHYNAVHLKIKHRCTIEGCNMVFSSLRSRNRHSANPNPRLHMPMLRNNRDKDLIRSGSGTATPVISSAKSGFTLTSPGRPPLSFATPPLDPMLQSPLQSPLVFPSLKSVQPVQPVPPFYRTLLSPADLVSPPVSLPTSPIMPTTTNSTSLTDQQQFMLSAGSHNTHVSETAKFTHCLPTTPTTQDCTTLDPMPKKKPRKSSMPVKIEKEVVDVAEDFYDKDDDEISCNHHHHHQPSHLHNNVNGNCNNNNNKSSSGHHYESSGHQSPSQNEITPSIALGGILRPDPAECSGRGNNDVRCINSFTSEEQDHERDFENESETSESKIFYRDEMMDTEIQQPVLRRNLDKKQQRAEDEENHQKDLEEQSHSPSSQHQPAIKIKEEINDPTYDMFCMGQYSLYNGGMAVATAAKINYAIREIFFLYAASAFLSSPCLFFSQISKVGALCLSLITEVCFSVKCNRVLLHRYEDKSCSNRKCKILALSVSYRITTRTCPFSCCRHSSNINLHRKLLTKELDDIVLDSQLVTLPKDLRAEFLSKIYAGHHLGMEGVGSPASVPPRGIGHQEMGSSATTEYSLSNGYFRGTNDDYMVLDLSTTSSVQSSGSVQSSQESDEGSDEGILLDDLDGASDIEDSTLSTGDQSVGGKEKDEEETRKYERGRDTENDFLRCDSNISPSILPSSGGNGAGSILCTICHKMYSNKGTLRVHYKTVHLREMHKCKVPGCNMMFSSVRSRNRHSQNPNLHKNAPYTIML</sequence>
<feature type="region of interest" description="Disordered" evidence="2">
    <location>
        <begin position="661"/>
        <end position="680"/>
    </location>
</feature>
<protein>
    <submittedName>
        <fullName evidence="4">Zinc finger protein basonuclin-2</fullName>
    </submittedName>
</protein>
<reference evidence="4 5" key="1">
    <citation type="journal article" date="2019" name="Mol. Ecol. Resour.">
        <title>Chromosome-level genome assembly of Triplophysa tibetana, a fish adapted to the harsh high-altitude environment of the Tibetan Plateau.</title>
        <authorList>
            <person name="Yang X."/>
            <person name="Liu H."/>
            <person name="Ma Z."/>
            <person name="Zou Y."/>
            <person name="Zou M."/>
            <person name="Mao Y."/>
            <person name="Li X."/>
            <person name="Wang H."/>
            <person name="Chen T."/>
            <person name="Wang W."/>
            <person name="Yang R."/>
        </authorList>
    </citation>
    <scope>NUCLEOTIDE SEQUENCE [LARGE SCALE GENOMIC DNA]</scope>
    <source>
        <strain evidence="4">TTIB1903HZAU</strain>
        <tissue evidence="4">Muscle</tissue>
    </source>
</reference>
<gene>
    <name evidence="4" type="ORF">E1301_Tti014664</name>
</gene>
<feature type="compositionally biased region" description="Basic and acidic residues" evidence="2">
    <location>
        <begin position="785"/>
        <end position="809"/>
    </location>
</feature>
<dbReference type="EMBL" id="SOYY01000004">
    <property type="protein sequence ID" value="KAA0722284.1"/>
    <property type="molecule type" value="Genomic_DNA"/>
</dbReference>
<evidence type="ECO:0000259" key="3">
    <source>
        <dbReference type="PROSITE" id="PS50157"/>
    </source>
</evidence>
<feature type="compositionally biased region" description="Low complexity" evidence="2">
    <location>
        <begin position="1075"/>
        <end position="1086"/>
    </location>
</feature>
<keyword evidence="5" id="KW-1185">Reference proteome</keyword>
<organism evidence="4 5">
    <name type="scientific">Triplophysa tibetana</name>
    <dbReference type="NCBI Taxonomy" id="1572043"/>
    <lineage>
        <taxon>Eukaryota</taxon>
        <taxon>Metazoa</taxon>
        <taxon>Chordata</taxon>
        <taxon>Craniata</taxon>
        <taxon>Vertebrata</taxon>
        <taxon>Euteleostomi</taxon>
        <taxon>Actinopterygii</taxon>
        <taxon>Neopterygii</taxon>
        <taxon>Teleostei</taxon>
        <taxon>Ostariophysi</taxon>
        <taxon>Cypriniformes</taxon>
        <taxon>Nemacheilidae</taxon>
        <taxon>Triplophysa</taxon>
    </lineage>
</organism>
<feature type="region of interest" description="Disordered" evidence="2">
    <location>
        <begin position="1075"/>
        <end position="1142"/>
    </location>
</feature>
<keyword evidence="1" id="KW-0862">Zinc</keyword>
<dbReference type="SMART" id="SM00355">
    <property type="entry name" value="ZnF_C2H2"/>
    <property type="match status" value="4"/>
</dbReference>
<evidence type="ECO:0000256" key="1">
    <source>
        <dbReference type="PROSITE-ProRule" id="PRU00042"/>
    </source>
</evidence>
<comment type="caution">
    <text evidence="4">The sequence shown here is derived from an EMBL/GenBank/DDBJ whole genome shotgun (WGS) entry which is preliminary data.</text>
</comment>
<dbReference type="Gene3D" id="3.30.160.60">
    <property type="entry name" value="Classic Zinc Finger"/>
    <property type="match status" value="1"/>
</dbReference>
<keyword evidence="1" id="KW-0479">Metal-binding</keyword>
<dbReference type="Pfam" id="PF00096">
    <property type="entry name" value="zf-C2H2"/>
    <property type="match status" value="2"/>
</dbReference>
<accession>A0A5A9PIT6</accession>
<feature type="domain" description="C2H2-type" evidence="3">
    <location>
        <begin position="462"/>
        <end position="490"/>
    </location>
</feature>
<feature type="region of interest" description="Disordered" evidence="2">
    <location>
        <begin position="1208"/>
        <end position="1229"/>
    </location>
</feature>
<dbReference type="InterPro" id="IPR040436">
    <property type="entry name" value="Disconnected-like"/>
</dbReference>
<evidence type="ECO:0000256" key="2">
    <source>
        <dbReference type="SAM" id="MobiDB-lite"/>
    </source>
</evidence>
<evidence type="ECO:0000313" key="5">
    <source>
        <dbReference type="Proteomes" id="UP000324632"/>
    </source>
</evidence>
<dbReference type="GO" id="GO:0005634">
    <property type="term" value="C:nucleus"/>
    <property type="evidence" value="ECO:0007669"/>
    <property type="project" value="TreeGrafter"/>
</dbReference>
<feature type="domain" description="C2H2-type" evidence="3">
    <location>
        <begin position="1165"/>
        <end position="1193"/>
    </location>
</feature>
<dbReference type="PROSITE" id="PS50157">
    <property type="entry name" value="ZINC_FINGER_C2H2_2"/>
    <property type="match status" value="2"/>
</dbReference>
<dbReference type="InterPro" id="IPR013087">
    <property type="entry name" value="Znf_C2H2_type"/>
</dbReference>
<feature type="region of interest" description="Disordered" evidence="2">
    <location>
        <begin position="704"/>
        <end position="750"/>
    </location>
</feature>
<feature type="compositionally biased region" description="Acidic residues" evidence="2">
    <location>
        <begin position="1087"/>
        <end position="1109"/>
    </location>
</feature>
<dbReference type="PANTHER" id="PTHR15021">
    <property type="entry name" value="DISCONNECTED-RELATED"/>
    <property type="match status" value="1"/>
</dbReference>
<feature type="compositionally biased region" description="Polar residues" evidence="2">
    <location>
        <begin position="1208"/>
        <end position="1219"/>
    </location>
</feature>
<feature type="compositionally biased region" description="Low complexity" evidence="2">
    <location>
        <begin position="348"/>
        <end position="360"/>
    </location>
</feature>
<dbReference type="PROSITE" id="PS00028">
    <property type="entry name" value="ZINC_FINGER_C2H2_1"/>
    <property type="match status" value="2"/>
</dbReference>
<proteinExistence type="predicted"/>
<feature type="compositionally biased region" description="Low complexity" evidence="2">
    <location>
        <begin position="402"/>
        <end position="416"/>
    </location>
</feature>
<feature type="compositionally biased region" description="Low complexity" evidence="2">
    <location>
        <begin position="715"/>
        <end position="744"/>
    </location>
</feature>
<dbReference type="AlphaFoldDB" id="A0A5A9PIT6"/>
<feature type="compositionally biased region" description="Polar residues" evidence="2">
    <location>
        <begin position="387"/>
        <end position="401"/>
    </location>
</feature>
<feature type="region of interest" description="Disordered" evidence="2">
    <location>
        <begin position="348"/>
        <end position="421"/>
    </location>
</feature>
<dbReference type="GO" id="GO:0008270">
    <property type="term" value="F:zinc ion binding"/>
    <property type="evidence" value="ECO:0007669"/>
    <property type="project" value="UniProtKB-KW"/>
</dbReference>
<dbReference type="Proteomes" id="UP000324632">
    <property type="component" value="Chromosome 4"/>
</dbReference>
<dbReference type="PANTHER" id="PTHR15021:SF2">
    <property type="entry name" value="ZINC FINGER PROTEIN BASONUCLIN-2"/>
    <property type="match status" value="1"/>
</dbReference>
<evidence type="ECO:0000313" key="4">
    <source>
        <dbReference type="EMBL" id="KAA0722284.1"/>
    </source>
</evidence>
<feature type="region of interest" description="Disordered" evidence="2">
    <location>
        <begin position="782"/>
        <end position="854"/>
    </location>
</feature>